<evidence type="ECO:0000256" key="1">
    <source>
        <dbReference type="ARBA" id="ARBA00001947"/>
    </source>
</evidence>
<accession>A0A1F6GDA7</accession>
<dbReference type="PANTHER" id="PTHR30096:SF0">
    <property type="entry name" value="4,5-DOPA DIOXYGENASE EXTRADIOL-LIKE PROTEIN"/>
    <property type="match status" value="1"/>
</dbReference>
<dbReference type="GO" id="GO:0016702">
    <property type="term" value="F:oxidoreductase activity, acting on single donors with incorporation of molecular oxygen, incorporation of two atoms of oxygen"/>
    <property type="evidence" value="ECO:0007669"/>
    <property type="project" value="UniProtKB-ARBA"/>
</dbReference>
<dbReference type="InterPro" id="IPR004183">
    <property type="entry name" value="Xdiol_dOase_suB"/>
</dbReference>
<keyword evidence="4" id="KW-0862">Zinc</keyword>
<evidence type="ECO:0000256" key="2">
    <source>
        <dbReference type="ARBA" id="ARBA00007581"/>
    </source>
</evidence>
<dbReference type="GO" id="GO:0008270">
    <property type="term" value="F:zinc ion binding"/>
    <property type="evidence" value="ECO:0007669"/>
    <property type="project" value="InterPro"/>
</dbReference>
<dbReference type="AlphaFoldDB" id="A0A1F6GDA7"/>
<feature type="domain" description="Extradiol ring-cleavage dioxygenase class III enzyme subunit B" evidence="6">
    <location>
        <begin position="26"/>
        <end position="236"/>
    </location>
</feature>
<evidence type="ECO:0000313" key="8">
    <source>
        <dbReference type="Proteomes" id="UP000178449"/>
    </source>
</evidence>
<evidence type="ECO:0000313" key="7">
    <source>
        <dbReference type="EMBL" id="OGG96089.1"/>
    </source>
</evidence>
<evidence type="ECO:0000256" key="5">
    <source>
        <dbReference type="ARBA" id="ARBA00023002"/>
    </source>
</evidence>
<dbReference type="GO" id="GO:0008198">
    <property type="term" value="F:ferrous iron binding"/>
    <property type="evidence" value="ECO:0007669"/>
    <property type="project" value="InterPro"/>
</dbReference>
<sequence>MEPKAMPVLFFTHGAPFLLSNQAQGAQWRAWGEEVGVPKAALVFSAHWETEDLTHGEVGVHQDLIYDFYGFDPAFYELAYPAPGAPDLVLSLEKCLGQPLKSANSRGLDHGVWVPLYHFWPGAQIPILQVSMPQNWSNQRLFDLGQAMRPLTQAGVVIIASGAVTHNLRQINWSGDSPPEAWAKDFDQWSVQALCQPDLDALLNWEQNAPSPTLSHPTPDHFRPLLVAAGAGWERPVHFPIEGFEFGNFSRRCMQWG</sequence>
<dbReference type="Proteomes" id="UP000178449">
    <property type="component" value="Unassembled WGS sequence"/>
</dbReference>
<keyword evidence="3" id="KW-0479">Metal-binding</keyword>
<dbReference type="PANTHER" id="PTHR30096">
    <property type="entry name" value="4,5-DOPA DIOXYGENASE EXTRADIOL-LIKE PROTEIN"/>
    <property type="match status" value="1"/>
</dbReference>
<protein>
    <recommendedName>
        <fullName evidence="6">Extradiol ring-cleavage dioxygenase class III enzyme subunit B domain-containing protein</fullName>
    </recommendedName>
</protein>
<evidence type="ECO:0000259" key="6">
    <source>
        <dbReference type="Pfam" id="PF02900"/>
    </source>
</evidence>
<reference evidence="7 8" key="1">
    <citation type="journal article" date="2016" name="Nat. Commun.">
        <title>Thousands of microbial genomes shed light on interconnected biogeochemical processes in an aquifer system.</title>
        <authorList>
            <person name="Anantharaman K."/>
            <person name="Brown C.T."/>
            <person name="Hug L.A."/>
            <person name="Sharon I."/>
            <person name="Castelle C.J."/>
            <person name="Probst A.J."/>
            <person name="Thomas B.C."/>
            <person name="Singh A."/>
            <person name="Wilkins M.J."/>
            <person name="Karaoz U."/>
            <person name="Brodie E.L."/>
            <person name="Williams K.H."/>
            <person name="Hubbard S.S."/>
            <person name="Banfield J.F."/>
        </authorList>
    </citation>
    <scope>NUCLEOTIDE SEQUENCE [LARGE SCALE GENOMIC DNA]</scope>
</reference>
<dbReference type="PIRSF" id="PIRSF006157">
    <property type="entry name" value="Doxgns_DODA"/>
    <property type="match status" value="1"/>
</dbReference>
<dbReference type="EMBL" id="MFNE01000019">
    <property type="protein sequence ID" value="OGG96089.1"/>
    <property type="molecule type" value="Genomic_DNA"/>
</dbReference>
<comment type="cofactor">
    <cofactor evidence="1">
        <name>Zn(2+)</name>
        <dbReference type="ChEBI" id="CHEBI:29105"/>
    </cofactor>
</comment>
<comment type="similarity">
    <text evidence="2">Belongs to the DODA-type extradiol aromatic ring-opening dioxygenase family.</text>
</comment>
<comment type="caution">
    <text evidence="7">The sequence shown here is derived from an EMBL/GenBank/DDBJ whole genome shotgun (WGS) entry which is preliminary data.</text>
</comment>
<gene>
    <name evidence="7" type="ORF">A2527_12280</name>
</gene>
<keyword evidence="5" id="KW-0560">Oxidoreductase</keyword>
<dbReference type="CDD" id="cd07363">
    <property type="entry name" value="45_DOPA_Dioxygenase"/>
    <property type="match status" value="1"/>
</dbReference>
<proteinExistence type="inferred from homology"/>
<dbReference type="Pfam" id="PF02900">
    <property type="entry name" value="LigB"/>
    <property type="match status" value="1"/>
</dbReference>
<dbReference type="InterPro" id="IPR014436">
    <property type="entry name" value="Extradiol_dOase_DODA"/>
</dbReference>
<evidence type="ECO:0000256" key="3">
    <source>
        <dbReference type="ARBA" id="ARBA00022723"/>
    </source>
</evidence>
<organism evidence="7 8">
    <name type="scientific">Candidatus Lambdaproteobacteria bacterium RIFOXYD2_FULL_50_16</name>
    <dbReference type="NCBI Taxonomy" id="1817772"/>
    <lineage>
        <taxon>Bacteria</taxon>
        <taxon>Pseudomonadati</taxon>
        <taxon>Pseudomonadota</taxon>
        <taxon>Candidatus Lambdaproteobacteria</taxon>
    </lineage>
</organism>
<name>A0A1F6GDA7_9PROT</name>
<evidence type="ECO:0000256" key="4">
    <source>
        <dbReference type="ARBA" id="ARBA00022833"/>
    </source>
</evidence>
<dbReference type="Gene3D" id="3.40.830.10">
    <property type="entry name" value="LigB-like"/>
    <property type="match status" value="1"/>
</dbReference>
<dbReference type="STRING" id="1817772.A2527_12280"/>
<dbReference type="SUPFAM" id="SSF53213">
    <property type="entry name" value="LigB-like"/>
    <property type="match status" value="1"/>
</dbReference>